<sequence>MIKKLALALLLALQISVLPSWAAETVLIDRITSAEAEQLDIEIPASVPPGYHEVEIEISDDAGVLDTKILTFCKDIDGTIDWASNCPDLQRIFSEEELKPIEIRAELPGYDPAQEVDKSKDTQIAAFAVLAALSAGGAAASGSGSSQSGTPGRREDDSNDPDGDGNGESDEDREGEDDSDEEQDDLSSVSAGGLALVNRKPGRGDLSRTWRSRNTTRSDARYRRVVDRISLRSPLLARTIADASYLRAIFGSRGKLLVIPGALFGLLALESTNGQAMPPALWIILGIIAIATLDAFAGLVAGVIFTLGITLSGNIFSRDELLTVAGLFIIFYAPALLTSAIRPLRRLVSNRDDSWERATDYGLATLLSGWTIFKLVGGLNALAGVQLLITFQAKEIAYWTAIFVLVRMLLEDFATYAYPQRLREVATPLRETSTIQKIIALELKIFIFVELAMPFVGYNIKLLLGTIIFALPTILGFVLDGKLPKFTFLNRVLPAGAFKIVAMVFIGTITAGWIQGSFSNPQTFLAWSFVVLAIPGLILAMLGKMSKEPAQDWKKSSFGNTLYRILGVITFILIIQIVRGVDLYAAVFG</sequence>
<evidence type="ECO:0000313" key="3">
    <source>
        <dbReference type="EMBL" id="CAB4576090.1"/>
    </source>
</evidence>
<feature type="transmembrane region" description="Helical" evidence="2">
    <location>
        <begin position="361"/>
        <end position="384"/>
    </location>
</feature>
<feature type="compositionally biased region" description="Acidic residues" evidence="1">
    <location>
        <begin position="157"/>
        <end position="185"/>
    </location>
</feature>
<organism evidence="3">
    <name type="scientific">freshwater metagenome</name>
    <dbReference type="NCBI Taxonomy" id="449393"/>
    <lineage>
        <taxon>unclassified sequences</taxon>
        <taxon>metagenomes</taxon>
        <taxon>ecological metagenomes</taxon>
    </lineage>
</organism>
<dbReference type="AlphaFoldDB" id="A0A6J6EHP9"/>
<protein>
    <submittedName>
        <fullName evidence="3">Unannotated protein</fullName>
    </submittedName>
</protein>
<feature type="transmembrane region" description="Helical" evidence="2">
    <location>
        <begin position="562"/>
        <end position="581"/>
    </location>
</feature>
<feature type="transmembrane region" description="Helical" evidence="2">
    <location>
        <begin position="462"/>
        <end position="479"/>
    </location>
</feature>
<reference evidence="3" key="1">
    <citation type="submission" date="2020-05" db="EMBL/GenBank/DDBJ databases">
        <authorList>
            <person name="Chiriac C."/>
            <person name="Salcher M."/>
            <person name="Ghai R."/>
            <person name="Kavagutti S V."/>
        </authorList>
    </citation>
    <scope>NUCLEOTIDE SEQUENCE</scope>
</reference>
<gene>
    <name evidence="3" type="ORF">UFOPK1683_00951</name>
</gene>
<proteinExistence type="predicted"/>
<name>A0A6J6EHP9_9ZZZZ</name>
<feature type="transmembrane region" description="Helical" evidence="2">
    <location>
        <begin position="281"/>
        <end position="309"/>
    </location>
</feature>
<evidence type="ECO:0000256" key="1">
    <source>
        <dbReference type="SAM" id="MobiDB-lite"/>
    </source>
</evidence>
<dbReference type="EMBL" id="CAEZTL010000118">
    <property type="protein sequence ID" value="CAB4576090.1"/>
    <property type="molecule type" value="Genomic_DNA"/>
</dbReference>
<keyword evidence="2" id="KW-0472">Membrane</keyword>
<keyword evidence="2" id="KW-0812">Transmembrane</keyword>
<accession>A0A6J6EHP9</accession>
<evidence type="ECO:0000256" key="2">
    <source>
        <dbReference type="SAM" id="Phobius"/>
    </source>
</evidence>
<feature type="compositionally biased region" description="Low complexity" evidence="1">
    <location>
        <begin position="138"/>
        <end position="149"/>
    </location>
</feature>
<keyword evidence="2" id="KW-1133">Transmembrane helix</keyword>
<feature type="region of interest" description="Disordered" evidence="1">
    <location>
        <begin position="138"/>
        <end position="212"/>
    </location>
</feature>
<feature type="transmembrane region" description="Helical" evidence="2">
    <location>
        <begin position="396"/>
        <end position="418"/>
    </location>
</feature>
<feature type="transmembrane region" description="Helical" evidence="2">
    <location>
        <begin position="500"/>
        <end position="518"/>
    </location>
</feature>
<feature type="transmembrane region" description="Helical" evidence="2">
    <location>
        <begin position="321"/>
        <end position="341"/>
    </location>
</feature>
<feature type="transmembrane region" description="Helical" evidence="2">
    <location>
        <begin position="524"/>
        <end position="542"/>
    </location>
</feature>